<feature type="region of interest" description="Disordered" evidence="1">
    <location>
        <begin position="226"/>
        <end position="254"/>
    </location>
</feature>
<sequence>MASVIYSPVTIPVEEKMFGEVSDSQHKQSPSPPPEHNYIQASPYSDQDHLLDLNSLTKPHALMAQALTAMQPLSEQYAATAYKEAFNWPDVVERLQKLSEAEGVDYVFPETAFYVIVFRSKLPPGVYRPELGVLDKEAHREAVECGWLLKYWFGTPDQDGNNLATCVWRHIDDAKRGGAGPGHVKAMIGVREFYLGWIVERLKFVVREGAKEWDIVNWVEEGRSENVQRSSAVKPGNKSGDEPDGSDLGCLGEPTLAVRLPPTMAQAR</sequence>
<dbReference type="Proteomes" id="UP001447188">
    <property type="component" value="Unassembled WGS sequence"/>
</dbReference>
<reference evidence="2 3" key="1">
    <citation type="submission" date="2024-02" db="EMBL/GenBank/DDBJ databases">
        <title>Discinaceae phylogenomics.</title>
        <authorList>
            <person name="Dirks A.C."/>
            <person name="James T.Y."/>
        </authorList>
    </citation>
    <scope>NUCLEOTIDE SEQUENCE [LARGE SCALE GENOMIC DNA]</scope>
    <source>
        <strain evidence="2 3">ACD0624</strain>
    </source>
</reference>
<dbReference type="PANTHER" id="PTHR36986:SF1">
    <property type="entry name" value="UPF0643 PROTEIN PB2B2.08"/>
    <property type="match status" value="1"/>
</dbReference>
<keyword evidence="3" id="KW-1185">Reference proteome</keyword>
<protein>
    <submittedName>
        <fullName evidence="2">Uncharacterized protein</fullName>
    </submittedName>
</protein>
<evidence type="ECO:0000313" key="2">
    <source>
        <dbReference type="EMBL" id="KAL0639871.1"/>
    </source>
</evidence>
<accession>A0ABR3GVA6</accession>
<evidence type="ECO:0000256" key="1">
    <source>
        <dbReference type="SAM" id="MobiDB-lite"/>
    </source>
</evidence>
<dbReference type="EMBL" id="JBBBZM010000007">
    <property type="protein sequence ID" value="KAL0639871.1"/>
    <property type="molecule type" value="Genomic_DNA"/>
</dbReference>
<organism evidence="2 3">
    <name type="scientific">Discina gigas</name>
    <dbReference type="NCBI Taxonomy" id="1032678"/>
    <lineage>
        <taxon>Eukaryota</taxon>
        <taxon>Fungi</taxon>
        <taxon>Dikarya</taxon>
        <taxon>Ascomycota</taxon>
        <taxon>Pezizomycotina</taxon>
        <taxon>Pezizomycetes</taxon>
        <taxon>Pezizales</taxon>
        <taxon>Discinaceae</taxon>
        <taxon>Discina</taxon>
    </lineage>
</organism>
<dbReference type="PANTHER" id="PTHR36986">
    <property type="entry name" value="UPF0643 PROTEIN PB2B2.08"/>
    <property type="match status" value="1"/>
</dbReference>
<name>A0ABR3GVA6_9PEZI</name>
<evidence type="ECO:0000313" key="3">
    <source>
        <dbReference type="Proteomes" id="UP001447188"/>
    </source>
</evidence>
<comment type="caution">
    <text evidence="2">The sequence shown here is derived from an EMBL/GenBank/DDBJ whole genome shotgun (WGS) entry which is preliminary data.</text>
</comment>
<proteinExistence type="predicted"/>
<gene>
    <name evidence="2" type="ORF">Q9L58_000962</name>
</gene>